<dbReference type="SFLD" id="SFLDS00029">
    <property type="entry name" value="Radical_SAM"/>
    <property type="match status" value="1"/>
</dbReference>
<dbReference type="PANTHER" id="PTHR43288">
    <property type="entry name" value="BIOTIN SYNTHASE-RELATED PROTEIN, RADICAL SAM SUPERFAMILY"/>
    <property type="match status" value="1"/>
</dbReference>
<dbReference type="SUPFAM" id="SSF102114">
    <property type="entry name" value="Radical SAM enzymes"/>
    <property type="match status" value="1"/>
</dbReference>
<dbReference type="CDD" id="cd01335">
    <property type="entry name" value="Radical_SAM"/>
    <property type="match status" value="1"/>
</dbReference>
<evidence type="ECO:0000313" key="2">
    <source>
        <dbReference type="EMBL" id="OIQ72926.1"/>
    </source>
</evidence>
<dbReference type="InterPro" id="IPR006638">
    <property type="entry name" value="Elp3/MiaA/NifB-like_rSAM"/>
</dbReference>
<organism evidence="2">
    <name type="scientific">mine drainage metagenome</name>
    <dbReference type="NCBI Taxonomy" id="410659"/>
    <lineage>
        <taxon>unclassified sequences</taxon>
        <taxon>metagenomes</taxon>
        <taxon>ecological metagenomes</taxon>
    </lineage>
</organism>
<dbReference type="Pfam" id="PF04055">
    <property type="entry name" value="Radical_SAM"/>
    <property type="match status" value="1"/>
</dbReference>
<evidence type="ECO:0000259" key="1">
    <source>
        <dbReference type="SMART" id="SM00729"/>
    </source>
</evidence>
<dbReference type="InterPro" id="IPR058240">
    <property type="entry name" value="rSAM_sf"/>
</dbReference>
<comment type="caution">
    <text evidence="2">The sequence shown here is derived from an EMBL/GenBank/DDBJ whole genome shotgun (WGS) entry which is preliminary data.</text>
</comment>
<feature type="domain" description="Elp3/MiaA/NifB-like radical SAM core" evidence="1">
    <location>
        <begin position="61"/>
        <end position="266"/>
    </location>
</feature>
<dbReference type="InterPro" id="IPR007197">
    <property type="entry name" value="rSAM"/>
</dbReference>
<sequence length="343" mass="37578">MAWFDKLQEIEPFDDLPFDRDLVDALEVAARQRTLAPMRFYTPTFRAYASDELKGCGKASFPAFSITGGACALNCDHCQAKILEPMIPATSPAELDRKVRDLVLLKDLRGFLLSGGSNLRNEVPYDRYYPTLEKLKRDFPHLRIAVHSALLDKQRARLMQDAGIDVAMMDVIGAQETIRDVYHLDRAVADFEATLAALSATTMDVVPHVVIGLHYGRLLGEQNALDIFSRYKVAALILVVVTPIYAPADRPFATISTDDVAKVLVAARQRINQAPVQLGCVRPAGRHKLITDAYAVMAGFDGIAYPAEGIVALARAIGRPIEQEHACCSIALDGLGGRRTCAA</sequence>
<proteinExistence type="predicted"/>
<dbReference type="AlphaFoldDB" id="A0A1J5PMZ6"/>
<dbReference type="GO" id="GO:0051536">
    <property type="term" value="F:iron-sulfur cluster binding"/>
    <property type="evidence" value="ECO:0007669"/>
    <property type="project" value="InterPro"/>
</dbReference>
<protein>
    <submittedName>
        <fullName evidence="2">Radical SAM superfamily protein</fullName>
    </submittedName>
</protein>
<dbReference type="SMART" id="SM00729">
    <property type="entry name" value="Elp3"/>
    <property type="match status" value="1"/>
</dbReference>
<accession>A0A1J5PMZ6</accession>
<dbReference type="GO" id="GO:0003824">
    <property type="term" value="F:catalytic activity"/>
    <property type="evidence" value="ECO:0007669"/>
    <property type="project" value="InterPro"/>
</dbReference>
<reference evidence="2" key="1">
    <citation type="submission" date="2016-10" db="EMBL/GenBank/DDBJ databases">
        <title>Sequence of Gallionella enrichment culture.</title>
        <authorList>
            <person name="Poehlein A."/>
            <person name="Muehling M."/>
            <person name="Daniel R."/>
        </authorList>
    </citation>
    <scope>NUCLEOTIDE SEQUENCE</scope>
</reference>
<dbReference type="EMBL" id="MLJW01003073">
    <property type="protein sequence ID" value="OIQ72926.1"/>
    <property type="molecule type" value="Genomic_DNA"/>
</dbReference>
<gene>
    <name evidence="2" type="ORF">GALL_454410</name>
</gene>
<dbReference type="SFLD" id="SFLDG01113">
    <property type="entry name" value="Uncharacterised_Radical_SAM_Su"/>
    <property type="match status" value="1"/>
</dbReference>
<dbReference type="PANTHER" id="PTHR43288:SF2">
    <property type="entry name" value="RADICAL SAM CORE DOMAIN-CONTAINING PROTEIN"/>
    <property type="match status" value="1"/>
</dbReference>
<name>A0A1J5PMZ6_9ZZZZ</name>